<proteinExistence type="inferred from homology"/>
<dbReference type="GO" id="GO:0008168">
    <property type="term" value="F:methyltransferase activity"/>
    <property type="evidence" value="ECO:0007669"/>
    <property type="project" value="UniProtKB-KW"/>
</dbReference>
<dbReference type="InterPro" id="IPR008189">
    <property type="entry name" value="rRNA_ssu_MeTfrase_I"/>
</dbReference>
<dbReference type="CDD" id="cd11648">
    <property type="entry name" value="RsmI"/>
    <property type="match status" value="1"/>
</dbReference>
<keyword evidence="5 6" id="KW-0949">S-adenosyl-L-methionine</keyword>
<gene>
    <name evidence="6 8" type="primary">rsmI</name>
    <name evidence="8" type="ORF">V3I05_00835</name>
</gene>
<reference evidence="8 9" key="1">
    <citation type="submission" date="2024-02" db="EMBL/GenBank/DDBJ databases">
        <title>Genome and pathogenicity analysis of Helicobacter mastomyrinus isolated from mice.</title>
        <authorList>
            <person name="Zhu L."/>
        </authorList>
    </citation>
    <scope>NUCLEOTIDE SEQUENCE [LARGE SCALE GENOMIC DNA]</scope>
    <source>
        <strain evidence="8 9">Hm-17</strain>
    </source>
</reference>
<comment type="function">
    <text evidence="6">Catalyzes the 2'-O-methylation of the ribose of cytidine 1402 (C1402) in 16S rRNA.</text>
</comment>
<evidence type="ECO:0000256" key="6">
    <source>
        <dbReference type="HAMAP-Rule" id="MF_01877"/>
    </source>
</evidence>
<dbReference type="InterPro" id="IPR014777">
    <property type="entry name" value="4pyrrole_Mease_sub1"/>
</dbReference>
<evidence type="ECO:0000259" key="7">
    <source>
        <dbReference type="Pfam" id="PF00590"/>
    </source>
</evidence>
<accession>A0ABZ3F885</accession>
<evidence type="ECO:0000313" key="9">
    <source>
        <dbReference type="Proteomes" id="UP001434737"/>
    </source>
</evidence>
<dbReference type="HAMAP" id="MF_01877">
    <property type="entry name" value="16SrRNA_methyltr_I"/>
    <property type="match status" value="1"/>
</dbReference>
<evidence type="ECO:0000256" key="1">
    <source>
        <dbReference type="ARBA" id="ARBA00022490"/>
    </source>
</evidence>
<dbReference type="SUPFAM" id="SSF53790">
    <property type="entry name" value="Tetrapyrrole methylase"/>
    <property type="match status" value="1"/>
</dbReference>
<comment type="subcellular location">
    <subcellularLocation>
        <location evidence="6">Cytoplasm</location>
    </subcellularLocation>
</comment>
<dbReference type="InterPro" id="IPR035996">
    <property type="entry name" value="4pyrrol_Methylase_sf"/>
</dbReference>
<dbReference type="PROSITE" id="PS01296">
    <property type="entry name" value="RSMI"/>
    <property type="match status" value="1"/>
</dbReference>
<organism evidence="8 9">
    <name type="scientific">Helicobacter mastomyrinus</name>
    <dbReference type="NCBI Taxonomy" id="287948"/>
    <lineage>
        <taxon>Bacteria</taxon>
        <taxon>Pseudomonadati</taxon>
        <taxon>Campylobacterota</taxon>
        <taxon>Epsilonproteobacteria</taxon>
        <taxon>Campylobacterales</taxon>
        <taxon>Helicobacteraceae</taxon>
        <taxon>Helicobacter</taxon>
    </lineage>
</organism>
<feature type="domain" description="Tetrapyrrole methylase" evidence="7">
    <location>
        <begin position="1"/>
        <end position="220"/>
    </location>
</feature>
<evidence type="ECO:0000256" key="3">
    <source>
        <dbReference type="ARBA" id="ARBA00022603"/>
    </source>
</evidence>
<dbReference type="NCBIfam" id="TIGR00096">
    <property type="entry name" value="16S rRNA (cytidine(1402)-2'-O)-methyltransferase"/>
    <property type="match status" value="1"/>
</dbReference>
<keyword evidence="4 6" id="KW-0808">Transferase</keyword>
<protein>
    <recommendedName>
        <fullName evidence="6">Ribosomal RNA small subunit methyltransferase I</fullName>
        <ecNumber evidence="6">2.1.1.198</ecNumber>
    </recommendedName>
    <alternativeName>
        <fullName evidence="6">16S rRNA 2'-O-ribose C1402 methyltransferase</fullName>
    </alternativeName>
    <alternativeName>
        <fullName evidence="6">rRNA (cytidine-2'-O-)-methyltransferase RsmI</fullName>
    </alternativeName>
</protein>
<dbReference type="PANTHER" id="PTHR46111">
    <property type="entry name" value="RIBOSOMAL RNA SMALL SUBUNIT METHYLTRANSFERASE I"/>
    <property type="match status" value="1"/>
</dbReference>
<dbReference type="Pfam" id="PF00590">
    <property type="entry name" value="TP_methylase"/>
    <property type="match status" value="1"/>
</dbReference>
<dbReference type="PIRSF" id="PIRSF005917">
    <property type="entry name" value="MTase_YraL"/>
    <property type="match status" value="1"/>
</dbReference>
<keyword evidence="9" id="KW-1185">Reference proteome</keyword>
<sequence>MLALVPTPIGNLEDITFRALEWLKRAHIILCEDSRVSKRLLHLLIERQLLTLPAGVDSQSFIESKQFIPFHSHNQNDIIANLQPSMFEKHILYLSDAGTPCISDPGAKLISYAIAHQLPFDVLPGACALNVAFCGSGVESTPFVFAGFLPHKKLERHSKLMQLTHLRMGEAYSVICYESPHRILDTLADIALLLPSIHLSVQKELTKLHQQRYYGSASEISQALQDSTIKGEWVLVLEVREPYITKEQRTLDYEEVLMLDIPPKIKAKILSKMSDRSVKECYEEIREGGKSDTLW</sequence>
<dbReference type="Gene3D" id="3.30.950.10">
    <property type="entry name" value="Methyltransferase, Cobalt-precorrin-4 Transmethylase, Domain 2"/>
    <property type="match status" value="1"/>
</dbReference>
<comment type="similarity">
    <text evidence="6">Belongs to the methyltransferase superfamily. RsmI family.</text>
</comment>
<dbReference type="InterPro" id="IPR000878">
    <property type="entry name" value="4pyrrol_Mease"/>
</dbReference>
<dbReference type="EMBL" id="CP145316">
    <property type="protein sequence ID" value="XAM18274.1"/>
    <property type="molecule type" value="Genomic_DNA"/>
</dbReference>
<dbReference type="Gene3D" id="3.40.1010.10">
    <property type="entry name" value="Cobalt-precorrin-4 Transmethylase, Domain 1"/>
    <property type="match status" value="1"/>
</dbReference>
<evidence type="ECO:0000256" key="5">
    <source>
        <dbReference type="ARBA" id="ARBA00022691"/>
    </source>
</evidence>
<dbReference type="Proteomes" id="UP001434737">
    <property type="component" value="Chromosome"/>
</dbReference>
<dbReference type="PANTHER" id="PTHR46111:SF1">
    <property type="entry name" value="RIBOSOMAL RNA SMALL SUBUNIT METHYLTRANSFERASE I"/>
    <property type="match status" value="1"/>
</dbReference>
<keyword evidence="1 6" id="KW-0963">Cytoplasm</keyword>
<dbReference type="InterPro" id="IPR014776">
    <property type="entry name" value="4pyrrole_Mease_sub2"/>
</dbReference>
<dbReference type="InterPro" id="IPR018063">
    <property type="entry name" value="SAM_MeTrfase_RsmI_CS"/>
</dbReference>
<name>A0ABZ3F885_9HELI</name>
<keyword evidence="2 6" id="KW-0698">rRNA processing</keyword>
<comment type="catalytic activity">
    <reaction evidence="6">
        <text>cytidine(1402) in 16S rRNA + S-adenosyl-L-methionine = 2'-O-methylcytidine(1402) in 16S rRNA + S-adenosyl-L-homocysteine + H(+)</text>
        <dbReference type="Rhea" id="RHEA:42924"/>
        <dbReference type="Rhea" id="RHEA-COMP:10285"/>
        <dbReference type="Rhea" id="RHEA-COMP:10286"/>
        <dbReference type="ChEBI" id="CHEBI:15378"/>
        <dbReference type="ChEBI" id="CHEBI:57856"/>
        <dbReference type="ChEBI" id="CHEBI:59789"/>
        <dbReference type="ChEBI" id="CHEBI:74495"/>
        <dbReference type="ChEBI" id="CHEBI:82748"/>
        <dbReference type="EC" id="2.1.1.198"/>
    </reaction>
</comment>
<dbReference type="RefSeq" id="WP_300448889.1">
    <property type="nucleotide sequence ID" value="NZ_CP145316.1"/>
</dbReference>
<evidence type="ECO:0000256" key="4">
    <source>
        <dbReference type="ARBA" id="ARBA00022679"/>
    </source>
</evidence>
<dbReference type="EC" id="2.1.1.198" evidence="6"/>
<dbReference type="GO" id="GO:0032259">
    <property type="term" value="P:methylation"/>
    <property type="evidence" value="ECO:0007669"/>
    <property type="project" value="UniProtKB-KW"/>
</dbReference>
<evidence type="ECO:0000313" key="8">
    <source>
        <dbReference type="EMBL" id="XAM18274.1"/>
    </source>
</evidence>
<keyword evidence="3 6" id="KW-0489">Methyltransferase</keyword>
<evidence type="ECO:0000256" key="2">
    <source>
        <dbReference type="ARBA" id="ARBA00022552"/>
    </source>
</evidence>